<evidence type="ECO:0000259" key="1">
    <source>
        <dbReference type="PROSITE" id="PS50234"/>
    </source>
</evidence>
<accession>A0A8J6G009</accession>
<proteinExistence type="predicted"/>
<protein>
    <submittedName>
        <fullName evidence="2">Inter-alpha-trypsin inhibitor heavy chain H1</fullName>
    </submittedName>
</protein>
<dbReference type="SUPFAM" id="SSF53300">
    <property type="entry name" value="vWA-like"/>
    <property type="match status" value="1"/>
</dbReference>
<dbReference type="Gene3D" id="3.40.50.410">
    <property type="entry name" value="von Willebrand factor, type A domain"/>
    <property type="match status" value="1"/>
</dbReference>
<organism evidence="2 3">
    <name type="scientific">Microtus ochrogaster</name>
    <name type="common">Prairie vole</name>
    <dbReference type="NCBI Taxonomy" id="79684"/>
    <lineage>
        <taxon>Eukaryota</taxon>
        <taxon>Metazoa</taxon>
        <taxon>Chordata</taxon>
        <taxon>Craniata</taxon>
        <taxon>Vertebrata</taxon>
        <taxon>Euteleostomi</taxon>
        <taxon>Mammalia</taxon>
        <taxon>Eutheria</taxon>
        <taxon>Euarchontoglires</taxon>
        <taxon>Glires</taxon>
        <taxon>Rodentia</taxon>
        <taxon>Myomorpha</taxon>
        <taxon>Muroidea</taxon>
        <taxon>Cricetidae</taxon>
        <taxon>Arvicolinae</taxon>
        <taxon>Microtus</taxon>
    </lineage>
</organism>
<dbReference type="InterPro" id="IPR050934">
    <property type="entry name" value="ITIH"/>
</dbReference>
<gene>
    <name evidence="2" type="ORF">LTLLF_195225</name>
</gene>
<dbReference type="PANTHER" id="PTHR10338:SF106">
    <property type="entry name" value="INTER-ALPHA-TRYPSIN INHIBITOR HEAVY CHAIN H1"/>
    <property type="match status" value="1"/>
</dbReference>
<dbReference type="SMART" id="SM00327">
    <property type="entry name" value="VWA"/>
    <property type="match status" value="1"/>
</dbReference>
<dbReference type="AlphaFoldDB" id="A0A8J6G009"/>
<comment type="caution">
    <text evidence="2">The sequence shown here is derived from an EMBL/GenBank/DDBJ whole genome shotgun (WGS) entry which is preliminary data.</text>
</comment>
<evidence type="ECO:0000313" key="2">
    <source>
        <dbReference type="EMBL" id="KAH0501769.1"/>
    </source>
</evidence>
<dbReference type="InterPro" id="IPR002035">
    <property type="entry name" value="VWF_A"/>
</dbReference>
<name>A0A8J6G009_MICOH</name>
<dbReference type="PANTHER" id="PTHR10338">
    <property type="entry name" value="INTER-ALPHA-TRYPSIN INHIBITOR HEAVY CHAIN FAMILY MEMBER"/>
    <property type="match status" value="1"/>
</dbReference>
<dbReference type="PROSITE" id="PS50234">
    <property type="entry name" value="VWFA"/>
    <property type="match status" value="1"/>
</dbReference>
<dbReference type="EMBL" id="JAATJU010026391">
    <property type="protein sequence ID" value="KAH0501769.1"/>
    <property type="molecule type" value="Genomic_DNA"/>
</dbReference>
<sequence>MEQFTIHMTIGAHSKATFQLTYEEVLKRRLTQYDIVIKVKPKQLVQHFEIDVDIFEPQGISKLDAQASFLNKELAAQTIKKSFSGKKGHVFFRPTVSQQQSCPTCSSSLLNGDFKVTYDVNRDKLCDLLVANNYFAHFFAPKNLTNMSKNLVFVIDISGSMEGQKVKQTKEALLKILGDVKPGDNFDLVLFGSQVQSWKGSLVPASEANLRAAQDFVQRFSLAGGETDRSQILKNVRNAIRGRFPLYNLGFGHDLDFNFLEVMSMENNGWAQRIFEDHDATQQLQGFYNQVANPLLTDVELQYPQDSVLALTQHRHKQYYDGSEIVVAGRIADQKLSTFKADVLARGVNGGLMGGGV</sequence>
<dbReference type="InterPro" id="IPR036465">
    <property type="entry name" value="vWFA_dom_sf"/>
</dbReference>
<dbReference type="Proteomes" id="UP000710432">
    <property type="component" value="Unassembled WGS sequence"/>
</dbReference>
<dbReference type="Pfam" id="PF13768">
    <property type="entry name" value="VWA_3"/>
    <property type="match status" value="1"/>
</dbReference>
<evidence type="ECO:0000313" key="3">
    <source>
        <dbReference type="Proteomes" id="UP000710432"/>
    </source>
</evidence>
<reference evidence="2" key="1">
    <citation type="submission" date="2020-03" db="EMBL/GenBank/DDBJ databases">
        <title>Studies in the Genomics of Life Span.</title>
        <authorList>
            <person name="Glass D."/>
        </authorList>
    </citation>
    <scope>NUCLEOTIDE SEQUENCE</scope>
    <source>
        <strain evidence="2">LTLLF</strain>
        <tissue evidence="2">Muscle</tissue>
    </source>
</reference>
<feature type="domain" description="VWFA" evidence="1">
    <location>
        <begin position="150"/>
        <end position="238"/>
    </location>
</feature>